<dbReference type="PROSITE" id="PS51450">
    <property type="entry name" value="LRR"/>
    <property type="match status" value="3"/>
</dbReference>
<organism evidence="3 4">
    <name type="scientific">Gambusia affinis</name>
    <name type="common">Western mosquitofish</name>
    <name type="synonym">Heterandria affinis</name>
    <dbReference type="NCBI Taxonomy" id="33528"/>
    <lineage>
        <taxon>Eukaryota</taxon>
        <taxon>Metazoa</taxon>
        <taxon>Chordata</taxon>
        <taxon>Craniata</taxon>
        <taxon>Vertebrata</taxon>
        <taxon>Euteleostomi</taxon>
        <taxon>Actinopterygii</taxon>
        <taxon>Neopterygii</taxon>
        <taxon>Teleostei</taxon>
        <taxon>Neoteleostei</taxon>
        <taxon>Acanthomorphata</taxon>
        <taxon>Ovalentaria</taxon>
        <taxon>Atherinomorphae</taxon>
        <taxon>Cyprinodontiformes</taxon>
        <taxon>Poeciliidae</taxon>
        <taxon>Poeciliinae</taxon>
        <taxon>Gambusia</taxon>
    </lineage>
</organism>
<dbReference type="SMART" id="SM00369">
    <property type="entry name" value="LRR_TYP"/>
    <property type="match status" value="5"/>
</dbReference>
<dbReference type="InterPro" id="IPR032675">
    <property type="entry name" value="LRR_dom_sf"/>
</dbReference>
<keyword evidence="2" id="KW-0677">Repeat</keyword>
<sequence>MERQEGAAAAATTATRDCVLDFSRLSLNTLNVNNVSEDRQRDTRQLFLNYNRLSSLPSSVSLFYNLEFLDISNNGLTAICEGITRLTKLKTLLAKNNRLDEFSLPKEFGSLQLEVLNFSGNRFQEIPLQCTKLLRLQSLSIGGNRLKSIPAEIEYLTSLEMLYLGGNLISDIPPELAHLPYLTCLVLCDNRIQSVPPQLARLHSLRSLSLHNNLLTYLPREILSLVHLQELSLRGNPLVVRFVKEMIYDPPSLLELAGRTIKSRNIPYSPYDMPSNLVRYLDLASKCPNPKCAGVYFDSCVRQIKFVDFCGKYRLPLMHYLCSPECTSPCCSNPQSDAESEEENSVPADRLQRCLKSQIQFILSICSSHSNLTQYYAFSSCSSLAGKDSMGRVSNPESKGLIAVSGGTPSSGMTTSSLFVCVGAQMMCRPECPKSQPESPEEFVTSLPALHGRITL</sequence>
<dbReference type="Proteomes" id="UP000250572">
    <property type="component" value="Unassembled WGS sequence"/>
</dbReference>
<dbReference type="STRING" id="33528.ENSGAFP00000031640"/>
<name>A0A315W707_GAMAF</name>
<dbReference type="InterPro" id="IPR003591">
    <property type="entry name" value="Leu-rich_rpt_typical-subtyp"/>
</dbReference>
<dbReference type="PANTHER" id="PTHR45752:SF13">
    <property type="entry name" value="LEUCINE-RICH REPEAT-CONTAINING PROTEIN 58"/>
    <property type="match status" value="1"/>
</dbReference>
<dbReference type="PANTHER" id="PTHR45752">
    <property type="entry name" value="LEUCINE-RICH REPEAT-CONTAINING"/>
    <property type="match status" value="1"/>
</dbReference>
<evidence type="ECO:0000313" key="3">
    <source>
        <dbReference type="EMBL" id="PWA31504.1"/>
    </source>
</evidence>
<dbReference type="SUPFAM" id="SSF52047">
    <property type="entry name" value="RNI-like"/>
    <property type="match status" value="1"/>
</dbReference>
<dbReference type="Pfam" id="PF13855">
    <property type="entry name" value="LRR_8"/>
    <property type="match status" value="2"/>
</dbReference>
<dbReference type="Pfam" id="PF00560">
    <property type="entry name" value="LRR_1"/>
    <property type="match status" value="1"/>
</dbReference>
<accession>A0A315W707</accession>
<protein>
    <recommendedName>
        <fullName evidence="5">Leucine-rich repeat-containing protein 58</fullName>
    </recommendedName>
</protein>
<dbReference type="EMBL" id="NHOQ01000293">
    <property type="protein sequence ID" value="PWA31504.1"/>
    <property type="molecule type" value="Genomic_DNA"/>
</dbReference>
<dbReference type="InterPro" id="IPR001611">
    <property type="entry name" value="Leu-rich_rpt"/>
</dbReference>
<evidence type="ECO:0000256" key="2">
    <source>
        <dbReference type="ARBA" id="ARBA00022737"/>
    </source>
</evidence>
<evidence type="ECO:0008006" key="5">
    <source>
        <dbReference type="Google" id="ProtNLM"/>
    </source>
</evidence>
<keyword evidence="4" id="KW-1185">Reference proteome</keyword>
<evidence type="ECO:0000313" key="4">
    <source>
        <dbReference type="Proteomes" id="UP000250572"/>
    </source>
</evidence>
<evidence type="ECO:0000256" key="1">
    <source>
        <dbReference type="ARBA" id="ARBA00022614"/>
    </source>
</evidence>
<proteinExistence type="predicted"/>
<dbReference type="InterPro" id="IPR050715">
    <property type="entry name" value="LRR-SigEffector_domain"/>
</dbReference>
<keyword evidence="1" id="KW-0433">Leucine-rich repeat</keyword>
<reference evidence="3 4" key="1">
    <citation type="journal article" date="2018" name="G3 (Bethesda)">
        <title>A High-Quality Reference Genome for the Invasive Mosquitofish Gambusia affinis Using a Chicago Library.</title>
        <authorList>
            <person name="Hoffberg S.L."/>
            <person name="Troendle N.J."/>
            <person name="Glenn T.C."/>
            <person name="Mahmud O."/>
            <person name="Louha S."/>
            <person name="Chalopin D."/>
            <person name="Bennetzen J.L."/>
            <person name="Mauricio R."/>
        </authorList>
    </citation>
    <scope>NUCLEOTIDE SEQUENCE [LARGE SCALE GENOMIC DNA]</scope>
    <source>
        <strain evidence="3">NE01/NJP1002.9</strain>
        <tissue evidence="3">Muscle</tissue>
    </source>
</reference>
<dbReference type="Gene3D" id="3.80.10.10">
    <property type="entry name" value="Ribonuclease Inhibitor"/>
    <property type="match status" value="2"/>
</dbReference>
<gene>
    <name evidence="3" type="ORF">CCH79_00002677</name>
</gene>
<dbReference type="AlphaFoldDB" id="A0A315W707"/>
<comment type="caution">
    <text evidence="3">The sequence shown here is derived from an EMBL/GenBank/DDBJ whole genome shotgun (WGS) entry which is preliminary data.</text>
</comment>